<reference evidence="15" key="1">
    <citation type="submission" date="2022-11" db="EMBL/GenBank/DDBJ databases">
        <title>Minimal conservation of predation-associated metabolite biosynthetic gene clusters underscores biosynthetic potential of Myxococcota including descriptions for ten novel species: Archangium lansinium sp. nov., Myxococcus landrumus sp. nov., Nannocystis bai.</title>
        <authorList>
            <person name="Ahearne A."/>
            <person name="Stevens C."/>
            <person name="Dowd S."/>
        </authorList>
    </citation>
    <scope>NUCLEOTIDE SEQUENCE</scope>
    <source>
        <strain evidence="15">Fl3</strain>
    </source>
</reference>
<dbReference type="PANTHER" id="PTHR32294">
    <property type="entry name" value="DNA POLYMERASE III SUBUNIT ALPHA"/>
    <property type="match status" value="1"/>
</dbReference>
<dbReference type="Proteomes" id="UP001164459">
    <property type="component" value="Chromosome"/>
</dbReference>
<gene>
    <name evidence="15" type="ORF">O0S08_20910</name>
</gene>
<dbReference type="NCBIfam" id="NF004225">
    <property type="entry name" value="PRK05672.1"/>
    <property type="match status" value="1"/>
</dbReference>
<dbReference type="NCBIfam" id="TIGR00594">
    <property type="entry name" value="polc"/>
    <property type="match status" value="1"/>
</dbReference>
<feature type="domain" description="Polymerase/histidinol phosphatase N-terminal" evidence="14">
    <location>
        <begin position="6"/>
        <end position="73"/>
    </location>
</feature>
<dbReference type="InterPro" id="IPR023073">
    <property type="entry name" value="DnaE2"/>
</dbReference>
<dbReference type="SUPFAM" id="SSF89550">
    <property type="entry name" value="PHP domain-like"/>
    <property type="match status" value="1"/>
</dbReference>
<evidence type="ECO:0000256" key="3">
    <source>
        <dbReference type="ARBA" id="ARBA00012417"/>
    </source>
</evidence>
<dbReference type="InterPro" id="IPR004365">
    <property type="entry name" value="NA-bd_OB_tRNA"/>
</dbReference>
<feature type="compositionally biased region" description="Polar residues" evidence="13">
    <location>
        <begin position="112"/>
        <end position="123"/>
    </location>
</feature>
<name>A0ABY7HH07_9BACT</name>
<evidence type="ECO:0000256" key="1">
    <source>
        <dbReference type="ARBA" id="ARBA00004496"/>
    </source>
</evidence>
<evidence type="ECO:0000256" key="11">
    <source>
        <dbReference type="ARBA" id="ARBA00023204"/>
    </source>
</evidence>
<dbReference type="Pfam" id="PF01336">
    <property type="entry name" value="tRNA_anti-codon"/>
    <property type="match status" value="1"/>
</dbReference>
<comment type="similarity">
    <text evidence="2">Belongs to the DNA polymerase type-C family. DnaE2 subfamily.</text>
</comment>
<proteinExistence type="inferred from homology"/>
<evidence type="ECO:0000256" key="13">
    <source>
        <dbReference type="SAM" id="MobiDB-lite"/>
    </source>
</evidence>
<dbReference type="SMART" id="SM00481">
    <property type="entry name" value="POLIIIAc"/>
    <property type="match status" value="1"/>
</dbReference>
<dbReference type="InterPro" id="IPR004805">
    <property type="entry name" value="DnaE2/DnaE/PolC"/>
</dbReference>
<dbReference type="Gene3D" id="3.20.20.140">
    <property type="entry name" value="Metal-dependent hydrolases"/>
    <property type="match status" value="1"/>
</dbReference>
<evidence type="ECO:0000256" key="8">
    <source>
        <dbReference type="ARBA" id="ARBA00022705"/>
    </source>
</evidence>
<dbReference type="EMBL" id="CP114040">
    <property type="protein sequence ID" value="WAS98606.1"/>
    <property type="molecule type" value="Genomic_DNA"/>
</dbReference>
<dbReference type="Pfam" id="PF07733">
    <property type="entry name" value="DNA_pol3_alpha"/>
    <property type="match status" value="1"/>
</dbReference>
<dbReference type="Pfam" id="PF02811">
    <property type="entry name" value="PHP"/>
    <property type="match status" value="1"/>
</dbReference>
<comment type="subcellular location">
    <subcellularLocation>
        <location evidence="1">Cytoplasm</location>
    </subcellularLocation>
</comment>
<evidence type="ECO:0000256" key="7">
    <source>
        <dbReference type="ARBA" id="ARBA00022695"/>
    </source>
</evidence>
<feature type="region of interest" description="Disordered" evidence="13">
    <location>
        <begin position="78"/>
        <end position="149"/>
    </location>
</feature>
<evidence type="ECO:0000256" key="2">
    <source>
        <dbReference type="ARBA" id="ARBA00007391"/>
    </source>
</evidence>
<keyword evidence="11" id="KW-0234">DNA repair</keyword>
<dbReference type="RefSeq" id="WP_269040965.1">
    <property type="nucleotide sequence ID" value="NZ_CP114040.1"/>
</dbReference>
<dbReference type="InterPro" id="IPR016195">
    <property type="entry name" value="Pol/histidinol_Pase-like"/>
</dbReference>
<protein>
    <recommendedName>
        <fullName evidence="4">Error-prone DNA polymerase</fullName>
        <ecNumber evidence="3">2.7.7.7</ecNumber>
    </recommendedName>
</protein>
<evidence type="ECO:0000256" key="5">
    <source>
        <dbReference type="ARBA" id="ARBA00022490"/>
    </source>
</evidence>
<keyword evidence="7 15" id="KW-0548">Nucleotidyltransferase</keyword>
<dbReference type="Pfam" id="PF14579">
    <property type="entry name" value="HHH_6"/>
    <property type="match status" value="1"/>
</dbReference>
<dbReference type="InterPro" id="IPR003141">
    <property type="entry name" value="Pol/His_phosphatase_N"/>
</dbReference>
<keyword evidence="10" id="KW-0239">DNA-directed DNA polymerase</keyword>
<dbReference type="GO" id="GO:0003887">
    <property type="term" value="F:DNA-directed DNA polymerase activity"/>
    <property type="evidence" value="ECO:0007669"/>
    <property type="project" value="UniProtKB-EC"/>
</dbReference>
<evidence type="ECO:0000313" key="16">
    <source>
        <dbReference type="Proteomes" id="UP001164459"/>
    </source>
</evidence>
<keyword evidence="16" id="KW-1185">Reference proteome</keyword>
<dbReference type="Pfam" id="PF17657">
    <property type="entry name" value="DNA_pol3_finger"/>
    <property type="match status" value="1"/>
</dbReference>
<feature type="compositionally biased region" description="Basic and acidic residues" evidence="13">
    <location>
        <begin position="91"/>
        <end position="105"/>
    </location>
</feature>
<evidence type="ECO:0000256" key="9">
    <source>
        <dbReference type="ARBA" id="ARBA00022763"/>
    </source>
</evidence>
<dbReference type="EC" id="2.7.7.7" evidence="3"/>
<comment type="catalytic activity">
    <reaction evidence="12">
        <text>DNA(n) + a 2'-deoxyribonucleoside 5'-triphosphate = DNA(n+1) + diphosphate</text>
        <dbReference type="Rhea" id="RHEA:22508"/>
        <dbReference type="Rhea" id="RHEA-COMP:17339"/>
        <dbReference type="Rhea" id="RHEA-COMP:17340"/>
        <dbReference type="ChEBI" id="CHEBI:33019"/>
        <dbReference type="ChEBI" id="CHEBI:61560"/>
        <dbReference type="ChEBI" id="CHEBI:173112"/>
        <dbReference type="EC" id="2.7.7.7"/>
    </reaction>
</comment>
<evidence type="ECO:0000313" key="15">
    <source>
        <dbReference type="EMBL" id="WAS98606.1"/>
    </source>
</evidence>
<keyword evidence="9" id="KW-0227">DNA damage</keyword>
<keyword evidence="6 15" id="KW-0808">Transferase</keyword>
<evidence type="ECO:0000256" key="12">
    <source>
        <dbReference type="ARBA" id="ARBA00049244"/>
    </source>
</evidence>
<evidence type="ECO:0000256" key="6">
    <source>
        <dbReference type="ARBA" id="ARBA00022679"/>
    </source>
</evidence>
<keyword evidence="8" id="KW-0235">DNA replication</keyword>
<dbReference type="InterPro" id="IPR011708">
    <property type="entry name" value="DNA_pol3_alpha_NTPase_dom"/>
</dbReference>
<dbReference type="PANTHER" id="PTHR32294:SF4">
    <property type="entry name" value="ERROR-PRONE DNA POLYMERASE"/>
    <property type="match status" value="1"/>
</dbReference>
<dbReference type="InterPro" id="IPR004013">
    <property type="entry name" value="PHP_dom"/>
</dbReference>
<keyword evidence="5" id="KW-0963">Cytoplasm</keyword>
<dbReference type="CDD" id="cd04485">
    <property type="entry name" value="DnaE_OBF"/>
    <property type="match status" value="1"/>
</dbReference>
<organism evidence="15 16">
    <name type="scientific">Nannocystis punicea</name>
    <dbReference type="NCBI Taxonomy" id="2995304"/>
    <lineage>
        <taxon>Bacteria</taxon>
        <taxon>Pseudomonadati</taxon>
        <taxon>Myxococcota</taxon>
        <taxon>Polyangia</taxon>
        <taxon>Nannocystales</taxon>
        <taxon>Nannocystaceae</taxon>
        <taxon>Nannocystis</taxon>
    </lineage>
</organism>
<evidence type="ECO:0000256" key="10">
    <source>
        <dbReference type="ARBA" id="ARBA00022932"/>
    </source>
</evidence>
<dbReference type="InterPro" id="IPR040982">
    <property type="entry name" value="DNA_pol3_finger"/>
</dbReference>
<sequence>MTARAAALWVKSNFSFLEGASHPDELVSTAHAHGLQALALTDRDGVYGLVRAHVAAQKLGFPVLCGAQVTIGDPDDLLGVAPEAAPDDPEEHVHHDMFEREGSKEHARKGMSSATGTKGQQKTPAPKQDRRGRPAQRPRPVAPPPGRPLLLFAPTRAAYADLCRLLSRGRMSCPKGHSRVRLADLPEHGRELVALALDPDMLPALRESFAGRLYALVARHRVAAEAPLEARLRAVAERLEVPVVAGTEVLYHDVARRPLQDVLTCVRRNVSLAQAGAQLRANAEHDLKSPAQLAALFRDDPAALARTLEVAERCTFSLAELRYRYPGGELPDGTSGSAWLRELTFRGARERYRGEVPPAMAAQLDRELALIDELDYGGYFLTMWELVQFCRSQQILCQGRGSAANSAVCFCLGITAIDPVRMDLLFERFISRERAEPPDIDLDIEHERREEVIQHVYQRYGRRNAAMVAMFIRYRPRSALRDVGKALGASPDLLDRAAKLQSAWGSEFDVDMLKAAGIDPDIPLHGHLLRLSRELLDFPRHAATHPGGFLLGQDPVDTLCPIEPAAMVGRTIVQWDKNDVEDLGLFKVDLLGLGALAQVRRALELIRVHHGRELSMATIPAEDPATYDMLCEADTVGVFQIESRAQMAMLPRLRPRTFYDLVIEVAIVRPGPIQGDMVHPYLRRRSGEEPTVYPHPSLERVLAKTLGVPLFQEQVMRLAMLAADYTPGEADQLRRDMAAWRSPGRIEPHHDRIVERMARKGIDREFAERVFAQIRGFGEYGFPESHAASFALIAYATAWLRRHYPAAFTCSLLNAQPMGFYHPSTLVADAQRHHVEVRPIDVRKSAWDCTLEHDPEDSSSPALRMGLRYVKGLGVLDRAALEGAPGPYASLDEFARRTRLSAAALHALAEAGALVGFGLDRRAAIWRVRGLAAARGDALPLPEAAPSPAQQTLFTPLTAGEAVLWDYRRTHHSTRGHPLSEWRPALRRLGIQGAAAVARLPNGSAVDYVGAVTCRQRPPTAGGVTFYTLEDETGMLSIVVWASVWERYGLIGRTAQILGVSGRLQREQGVLHLIADALWDPRGALG</sequence>
<dbReference type="HAMAP" id="MF_01902">
    <property type="entry name" value="DNApol_error_prone"/>
    <property type="match status" value="1"/>
</dbReference>
<evidence type="ECO:0000259" key="14">
    <source>
        <dbReference type="SMART" id="SM00481"/>
    </source>
</evidence>
<evidence type="ECO:0000256" key="4">
    <source>
        <dbReference type="ARBA" id="ARBA00017273"/>
    </source>
</evidence>
<accession>A0ABY7HH07</accession>
<dbReference type="InterPro" id="IPR029460">
    <property type="entry name" value="DNAPol_HHH"/>
</dbReference>